<gene>
    <name evidence="2" type="ORF">CQW23_32751</name>
</gene>
<sequence length="221" mass="24538">MGDNKSVVDQAENFIVIVGELRSYEWDAKITGALSADFTSVNVEIPLQRERPVVDNSDVGVAIAPNQATDSKSRDNAAKVKVEIDLLKSRLDKIWLGFHQLDGFEYGHQESRCGNKSTDDRIKAQKEEENKKQKEAGHGKGIVDNNRASQNTQVQTSDQEAAQDNYLKLIRGTALEKNQDAGTDFHLKPGEQTNISEGEYNSSSDEDYVNQEESLDASGKY</sequence>
<keyword evidence="3" id="KW-1185">Reference proteome</keyword>
<protein>
    <submittedName>
        <fullName evidence="2">Uncharacterized protein</fullName>
    </submittedName>
</protein>
<reference evidence="2 3" key="1">
    <citation type="journal article" date="2017" name="Genome Biol.">
        <title>New reference genome sequences of hot pepper reveal the massive evolution of plant disease-resistance genes by retroduplication.</title>
        <authorList>
            <person name="Kim S."/>
            <person name="Park J."/>
            <person name="Yeom S.I."/>
            <person name="Kim Y.M."/>
            <person name="Seo E."/>
            <person name="Kim K.T."/>
            <person name="Kim M.S."/>
            <person name="Lee J.M."/>
            <person name="Cheong K."/>
            <person name="Shin H.S."/>
            <person name="Kim S.B."/>
            <person name="Han K."/>
            <person name="Lee J."/>
            <person name="Park M."/>
            <person name="Lee H.A."/>
            <person name="Lee H.Y."/>
            <person name="Lee Y."/>
            <person name="Oh S."/>
            <person name="Lee J.H."/>
            <person name="Choi E."/>
            <person name="Choi E."/>
            <person name="Lee S.E."/>
            <person name="Jeon J."/>
            <person name="Kim H."/>
            <person name="Choi G."/>
            <person name="Song H."/>
            <person name="Lee J."/>
            <person name="Lee S.C."/>
            <person name="Kwon J.K."/>
            <person name="Lee H.Y."/>
            <person name="Koo N."/>
            <person name="Hong Y."/>
            <person name="Kim R.W."/>
            <person name="Kang W.H."/>
            <person name="Huh J.H."/>
            <person name="Kang B.C."/>
            <person name="Yang T.J."/>
            <person name="Lee Y.H."/>
            <person name="Bennetzen J.L."/>
            <person name="Choi D."/>
        </authorList>
    </citation>
    <scope>NUCLEOTIDE SEQUENCE [LARGE SCALE GENOMIC DNA]</scope>
    <source>
        <strain evidence="3">cv. PBC81</strain>
    </source>
</reference>
<dbReference type="EMBL" id="MLFT02000336">
    <property type="protein sequence ID" value="PHT27646.1"/>
    <property type="molecule type" value="Genomic_DNA"/>
</dbReference>
<name>A0A2G2V3S8_CAPBA</name>
<reference evidence="3" key="2">
    <citation type="journal article" date="2017" name="J. Anim. Genet.">
        <title>Multiple reference genome sequences of hot pepper reveal the massive evolution of plant disease resistance genes by retroduplication.</title>
        <authorList>
            <person name="Kim S."/>
            <person name="Park J."/>
            <person name="Yeom S.-I."/>
            <person name="Kim Y.-M."/>
            <person name="Seo E."/>
            <person name="Kim K.-T."/>
            <person name="Kim M.-S."/>
            <person name="Lee J.M."/>
            <person name="Cheong K."/>
            <person name="Shin H.-S."/>
            <person name="Kim S.-B."/>
            <person name="Han K."/>
            <person name="Lee J."/>
            <person name="Park M."/>
            <person name="Lee H.-A."/>
            <person name="Lee H.-Y."/>
            <person name="Lee Y."/>
            <person name="Oh S."/>
            <person name="Lee J.H."/>
            <person name="Choi E."/>
            <person name="Choi E."/>
            <person name="Lee S.E."/>
            <person name="Jeon J."/>
            <person name="Kim H."/>
            <person name="Choi G."/>
            <person name="Song H."/>
            <person name="Lee J."/>
            <person name="Lee S.-C."/>
            <person name="Kwon J.-K."/>
            <person name="Lee H.-Y."/>
            <person name="Koo N."/>
            <person name="Hong Y."/>
            <person name="Kim R.W."/>
            <person name="Kang W.-H."/>
            <person name="Huh J.H."/>
            <person name="Kang B.-C."/>
            <person name="Yang T.-J."/>
            <person name="Lee Y.-H."/>
            <person name="Bennetzen J.L."/>
            <person name="Choi D."/>
        </authorList>
    </citation>
    <scope>NUCLEOTIDE SEQUENCE [LARGE SCALE GENOMIC DNA]</scope>
    <source>
        <strain evidence="3">cv. PBC81</strain>
    </source>
</reference>
<dbReference type="Proteomes" id="UP000224567">
    <property type="component" value="Unassembled WGS sequence"/>
</dbReference>
<evidence type="ECO:0000256" key="1">
    <source>
        <dbReference type="SAM" id="MobiDB-lite"/>
    </source>
</evidence>
<dbReference type="OrthoDB" id="1306374at2759"/>
<dbReference type="AlphaFoldDB" id="A0A2G2V3S8"/>
<feature type="compositionally biased region" description="Basic and acidic residues" evidence="1">
    <location>
        <begin position="178"/>
        <end position="189"/>
    </location>
</feature>
<feature type="region of interest" description="Disordered" evidence="1">
    <location>
        <begin position="127"/>
        <end position="161"/>
    </location>
</feature>
<organism evidence="2 3">
    <name type="scientific">Capsicum baccatum</name>
    <name type="common">Peruvian pepper</name>
    <dbReference type="NCBI Taxonomy" id="33114"/>
    <lineage>
        <taxon>Eukaryota</taxon>
        <taxon>Viridiplantae</taxon>
        <taxon>Streptophyta</taxon>
        <taxon>Embryophyta</taxon>
        <taxon>Tracheophyta</taxon>
        <taxon>Spermatophyta</taxon>
        <taxon>Magnoliopsida</taxon>
        <taxon>eudicotyledons</taxon>
        <taxon>Gunneridae</taxon>
        <taxon>Pentapetalae</taxon>
        <taxon>asterids</taxon>
        <taxon>lamiids</taxon>
        <taxon>Solanales</taxon>
        <taxon>Solanaceae</taxon>
        <taxon>Solanoideae</taxon>
        <taxon>Capsiceae</taxon>
        <taxon>Capsicum</taxon>
    </lineage>
</organism>
<feature type="compositionally biased region" description="Polar residues" evidence="1">
    <location>
        <begin position="146"/>
        <end position="161"/>
    </location>
</feature>
<evidence type="ECO:0000313" key="3">
    <source>
        <dbReference type="Proteomes" id="UP000224567"/>
    </source>
</evidence>
<feature type="region of interest" description="Disordered" evidence="1">
    <location>
        <begin position="178"/>
        <end position="221"/>
    </location>
</feature>
<comment type="caution">
    <text evidence="2">The sequence shown here is derived from an EMBL/GenBank/DDBJ whole genome shotgun (WGS) entry which is preliminary data.</text>
</comment>
<proteinExistence type="predicted"/>
<feature type="compositionally biased region" description="Polar residues" evidence="1">
    <location>
        <begin position="191"/>
        <end position="203"/>
    </location>
</feature>
<accession>A0A2G2V3S8</accession>
<feature type="compositionally biased region" description="Basic and acidic residues" evidence="1">
    <location>
        <begin position="127"/>
        <end position="138"/>
    </location>
</feature>
<evidence type="ECO:0000313" key="2">
    <source>
        <dbReference type="EMBL" id="PHT27646.1"/>
    </source>
</evidence>
<feature type="compositionally biased region" description="Acidic residues" evidence="1">
    <location>
        <begin position="204"/>
        <end position="215"/>
    </location>
</feature>